<feature type="chain" id="PRO_5023304405" description="Phosphatidylserine decarboxylase beta chain" evidence="13">
    <location>
        <begin position="1"/>
        <end position="340"/>
    </location>
</feature>
<comment type="subunit">
    <text evidence="13">Heterodimer of a large membrane-associated beta subunit and a small pyruvoyl-containing alpha subunit.</text>
</comment>
<keyword evidence="13" id="KW-0496">Mitochondrion</keyword>
<dbReference type="eggNOG" id="KOG2420">
    <property type="taxonomic scope" value="Eukaryota"/>
</dbReference>
<accession>A0A1X7V875</accession>
<evidence type="ECO:0000256" key="13">
    <source>
        <dbReference type="HAMAP-Rule" id="MF_03208"/>
    </source>
</evidence>
<dbReference type="HAMAP" id="MF_03208">
    <property type="entry name" value="PS_decarb_PSD_B_type1_euk"/>
    <property type="match status" value="1"/>
</dbReference>
<dbReference type="Proteomes" id="UP000007879">
    <property type="component" value="Unassembled WGS sequence"/>
</dbReference>
<dbReference type="STRING" id="400682.A0A1X7V875"/>
<keyword evidence="13" id="KW-0999">Mitochondrion inner membrane</keyword>
<dbReference type="EC" id="4.1.1.65" evidence="13"/>
<evidence type="ECO:0000256" key="2">
    <source>
        <dbReference type="ARBA" id="ARBA00022516"/>
    </source>
</evidence>
<feature type="active site" description="Charge relay system; for autoendoproteolytic cleavage activity" evidence="13">
    <location>
        <position position="341"/>
    </location>
</feature>
<dbReference type="EnsemblMetazoa" id="XM_003385166.3">
    <property type="protein sequence ID" value="XP_003385214.1"/>
    <property type="gene ID" value="LOC100633126"/>
</dbReference>
<dbReference type="EnsemblMetazoa" id="Aqu2.1.36500_001">
    <property type="protein sequence ID" value="Aqu2.1.36500_001"/>
    <property type="gene ID" value="Aqu2.1.36500"/>
</dbReference>
<comment type="caution">
    <text evidence="13">Lacks conserved residue(s) required for the propagation of feature annotation.</text>
</comment>
<evidence type="ECO:0000256" key="1">
    <source>
        <dbReference type="ARBA" id="ARBA00005189"/>
    </source>
</evidence>
<dbReference type="InterPro" id="IPR003817">
    <property type="entry name" value="PS_Dcarbxylase"/>
</dbReference>
<comment type="cofactor">
    <cofactor evidence="13">
        <name>pyruvate</name>
        <dbReference type="ChEBI" id="CHEBI:15361"/>
    </cofactor>
    <text evidence="13">Binds 1 pyruvoyl group covalently per subunit.</text>
</comment>
<dbReference type="InterPro" id="IPR033177">
    <property type="entry name" value="PSD-B"/>
</dbReference>
<dbReference type="GO" id="GO:0005743">
    <property type="term" value="C:mitochondrial inner membrane"/>
    <property type="evidence" value="ECO:0007669"/>
    <property type="project" value="UniProtKB-SubCell"/>
</dbReference>
<organism evidence="14">
    <name type="scientific">Amphimedon queenslandica</name>
    <name type="common">Sponge</name>
    <dbReference type="NCBI Taxonomy" id="400682"/>
    <lineage>
        <taxon>Eukaryota</taxon>
        <taxon>Metazoa</taxon>
        <taxon>Porifera</taxon>
        <taxon>Demospongiae</taxon>
        <taxon>Heteroscleromorpha</taxon>
        <taxon>Haplosclerida</taxon>
        <taxon>Niphatidae</taxon>
        <taxon>Amphimedon</taxon>
    </lineage>
</organism>
<dbReference type="AlphaFoldDB" id="A0A1X7V875"/>
<dbReference type="GO" id="GO:0006646">
    <property type="term" value="P:phosphatidylethanolamine biosynthetic process"/>
    <property type="evidence" value="ECO:0007669"/>
    <property type="project" value="UniProtKB-UniRule"/>
</dbReference>
<dbReference type="GO" id="GO:0004609">
    <property type="term" value="F:phosphatidylserine decarboxylase activity"/>
    <property type="evidence" value="ECO:0007669"/>
    <property type="project" value="UniProtKB-UniRule"/>
</dbReference>
<dbReference type="PANTHER" id="PTHR10067">
    <property type="entry name" value="PHOSPHATIDYLSERINE DECARBOXYLASE"/>
    <property type="match status" value="1"/>
</dbReference>
<dbReference type="NCBIfam" id="TIGR00163">
    <property type="entry name" value="PS_decarb"/>
    <property type="match status" value="1"/>
</dbReference>
<reference evidence="15" key="1">
    <citation type="journal article" date="2010" name="Nature">
        <title>The Amphimedon queenslandica genome and the evolution of animal complexity.</title>
        <authorList>
            <person name="Srivastava M."/>
            <person name="Simakov O."/>
            <person name="Chapman J."/>
            <person name="Fahey B."/>
            <person name="Gauthier M.E."/>
            <person name="Mitros T."/>
            <person name="Richards G.S."/>
            <person name="Conaco C."/>
            <person name="Dacre M."/>
            <person name="Hellsten U."/>
            <person name="Larroux C."/>
            <person name="Putnam N.H."/>
            <person name="Stanke M."/>
            <person name="Adamska M."/>
            <person name="Darling A."/>
            <person name="Degnan S.M."/>
            <person name="Oakley T.H."/>
            <person name="Plachetzki D.C."/>
            <person name="Zhai Y."/>
            <person name="Adamski M."/>
            <person name="Calcino A."/>
            <person name="Cummins S.F."/>
            <person name="Goodstein D.M."/>
            <person name="Harris C."/>
            <person name="Jackson D.J."/>
            <person name="Leys S.P."/>
            <person name="Shu S."/>
            <person name="Woodcroft B.J."/>
            <person name="Vervoort M."/>
            <person name="Kosik K.S."/>
            <person name="Manning G."/>
            <person name="Degnan B.M."/>
            <person name="Rokhsar D.S."/>
        </authorList>
    </citation>
    <scope>NUCLEOTIDE SEQUENCE [LARGE SCALE GENOMIC DNA]</scope>
</reference>
<comment type="pathway">
    <text evidence="13">Phospholipid metabolism; phosphatidylethanolamine biosynthesis; phosphatidylethanolamine from CDP-diacylglycerol: step 2/2.</text>
</comment>
<keyword evidence="6 13" id="KW-0443">Lipid metabolism</keyword>
<feature type="modified residue" description="Pyruvic acid (Ser); by autocatalysis" evidence="13">
    <location>
        <position position="341"/>
    </location>
</feature>
<sequence length="376" mass="42396">MLHRFVFSGIWSRLKQTQPGCQYSTKSSSLRRRSTWFGIPVTLGVACIGILQLYRVLGREKGERWVSPQPVTWQLAGFLMLPTRPLSRWWGSLMNLRLPVWSRAPLLGLYSQVFHCNLEESDRGDFKDYESFSDLFTRNLKEGSRSFDEKHELVCPCDGKVLHFGKVNKDNELIEQVKGVHYSLSAFLGPGLLERTSTPDPIDSKLPHKGSELYHVVIYLGPGDNHHFYSPTDWSLNIARHIPGELLTVAPWAAKTMPGLFALNERVILAGKWRSGFFSFAAVGAYNVGSIHLSMHKDLRTNRKGGYKFGSYTDKVISYKEVGESLQATKGYHLGHFNMGSSIVLVFEGPKDFKFAVQRGESVKIGAPLGRIDQKT</sequence>
<feature type="topological domain" description="Mitochondrial intermembrane" evidence="13">
    <location>
        <begin position="55"/>
        <end position="376"/>
    </location>
</feature>
<dbReference type="Pfam" id="PF02666">
    <property type="entry name" value="PS_Dcarbxylase"/>
    <property type="match status" value="1"/>
</dbReference>
<feature type="active site" description="Schiff-base intermediate with substrate; via pyruvic acid; for decarboxylase activity" evidence="13">
    <location>
        <position position="341"/>
    </location>
</feature>
<evidence type="ECO:0000313" key="14">
    <source>
        <dbReference type="EnsemblMetazoa" id="Aqu2.1.36500_001"/>
    </source>
</evidence>
<keyword evidence="8 13" id="KW-0594">Phospholipid biosynthesis</keyword>
<feature type="topological domain" description="Mitochondrial matrix" evidence="13">
    <location>
        <begin position="1"/>
        <end position="35"/>
    </location>
</feature>
<evidence type="ECO:0000256" key="6">
    <source>
        <dbReference type="ARBA" id="ARBA00023098"/>
    </source>
</evidence>
<comment type="function">
    <text evidence="12">Catalyzes the formation of phosphatidylethanolamine (PtdEtn) from phosphatidylserine (PtdSer). Plays a central role in phospholipid metabolism and in the interorganelle trafficking of phosphatidylserine. May be involved in lipid droplet biogenesis at the endoplasmic reticulum membrane.</text>
</comment>
<comment type="pathway">
    <text evidence="1">Lipid metabolism.</text>
</comment>
<comment type="subcellular location">
    <molecule>Phosphatidylserine decarboxylase alpha chain</molecule>
    <subcellularLocation>
        <location evidence="13">Mitochondrion inner membrane</location>
        <topology evidence="13">Peripheral membrane protein</topology>
        <orientation evidence="13">Intermembrane side</orientation>
    </subcellularLocation>
    <text evidence="13">Anchored to the mitochondrial inner membrane through its interaction with the integral membrane beta chain.</text>
</comment>
<name>A0A1X7V875_AMPQE</name>
<evidence type="ECO:0000256" key="9">
    <source>
        <dbReference type="ARBA" id="ARBA00023239"/>
    </source>
</evidence>
<keyword evidence="13" id="KW-0865">Zymogen</keyword>
<comment type="similarity">
    <text evidence="13">Belongs to the phosphatidylserine decarboxylase family. PSD-B subfamily. Eukaryotic type I sub-subfamily.</text>
</comment>
<dbReference type="PANTHER" id="PTHR10067:SF6">
    <property type="entry name" value="PHOSPHATIDYLSERINE DECARBOXYLASE PROENZYME, MITOCHONDRIAL"/>
    <property type="match status" value="1"/>
</dbReference>
<dbReference type="OMA" id="HSPASWV"/>
<evidence type="ECO:0000256" key="12">
    <source>
        <dbReference type="ARBA" id="ARBA00045136"/>
    </source>
</evidence>
<feature type="chain" id="PRO_5023304406" description="Phosphatidylserine decarboxylase alpha chain" evidence="13">
    <location>
        <begin position="341"/>
        <end position="376"/>
    </location>
</feature>
<keyword evidence="15" id="KW-1185">Reference proteome</keyword>
<dbReference type="InParanoid" id="A0A1X7V875"/>
<evidence type="ECO:0000256" key="10">
    <source>
        <dbReference type="ARBA" id="ARBA00023264"/>
    </source>
</evidence>
<dbReference type="KEGG" id="aqu:100633126"/>
<comment type="catalytic activity">
    <reaction evidence="13">
        <text>a 1,2-diacyl-sn-glycero-3-phospho-L-serine + H(+) = a 1,2-diacyl-sn-glycero-3-phosphoethanolamine + CO2</text>
        <dbReference type="Rhea" id="RHEA:20828"/>
        <dbReference type="ChEBI" id="CHEBI:15378"/>
        <dbReference type="ChEBI" id="CHEBI:16526"/>
        <dbReference type="ChEBI" id="CHEBI:57262"/>
        <dbReference type="ChEBI" id="CHEBI:64612"/>
        <dbReference type="EC" id="4.1.1.65"/>
    </reaction>
</comment>
<keyword evidence="4 13" id="KW-0210">Decarboxylase</keyword>
<evidence type="ECO:0000256" key="4">
    <source>
        <dbReference type="ARBA" id="ARBA00022793"/>
    </source>
</evidence>
<evidence type="ECO:0000313" key="15">
    <source>
        <dbReference type="Proteomes" id="UP000007879"/>
    </source>
</evidence>
<dbReference type="OrthoDB" id="4330at2759"/>
<feature type="site" description="Cleavage (non-hydrolytic); by autocatalysis" evidence="13">
    <location>
        <begin position="340"/>
        <end position="341"/>
    </location>
</feature>
<feature type="active site" description="Charge relay system; for autoendoproteolytic cleavage activity" evidence="13">
    <location>
        <position position="158"/>
    </location>
</feature>
<proteinExistence type="inferred from homology"/>
<protein>
    <recommendedName>
        <fullName evidence="13">Phosphatidylserine decarboxylase proenzyme, mitochondrial</fullName>
        <ecNumber evidence="13">4.1.1.65</ecNumber>
    </recommendedName>
    <component>
        <recommendedName>
            <fullName evidence="13">Phosphatidylserine decarboxylase beta chain</fullName>
        </recommendedName>
    </component>
    <component>
        <recommendedName>
            <fullName evidence="13">Phosphatidylserine decarboxylase alpha chain</fullName>
        </recommendedName>
    </component>
</protein>
<dbReference type="UniPathway" id="UPA00558">
    <property type="reaction ID" value="UER00616"/>
</dbReference>
<evidence type="ECO:0000256" key="5">
    <source>
        <dbReference type="ARBA" id="ARBA00022989"/>
    </source>
</evidence>
<dbReference type="GO" id="GO:0016540">
    <property type="term" value="P:protein autoprocessing"/>
    <property type="evidence" value="ECO:0007669"/>
    <property type="project" value="UniProtKB-UniRule"/>
</dbReference>
<keyword evidence="7 13" id="KW-0472">Membrane</keyword>
<keyword evidence="3 13" id="KW-0812">Transmembrane</keyword>
<keyword evidence="2 13" id="KW-0444">Lipid biosynthesis</keyword>
<comment type="subcellular location">
    <molecule>Phosphatidylserine decarboxylase beta chain</molecule>
    <subcellularLocation>
        <location evidence="13">Mitochondrion inner membrane</location>
        <topology evidence="13">Single-pass membrane protein</topology>
        <orientation evidence="13">Intermembrane side</orientation>
    </subcellularLocation>
</comment>
<keyword evidence="9 13" id="KW-0456">Lyase</keyword>
<keyword evidence="5 13" id="KW-1133">Transmembrane helix</keyword>
<evidence type="ECO:0000256" key="7">
    <source>
        <dbReference type="ARBA" id="ARBA00023136"/>
    </source>
</evidence>
<keyword evidence="10 13" id="KW-1208">Phospholipid metabolism</keyword>
<evidence type="ECO:0000256" key="8">
    <source>
        <dbReference type="ARBA" id="ARBA00023209"/>
    </source>
</evidence>
<evidence type="ECO:0000256" key="11">
    <source>
        <dbReference type="ARBA" id="ARBA00023317"/>
    </source>
</evidence>
<gene>
    <name evidence="14" type="primary">100633126</name>
</gene>
<evidence type="ECO:0000256" key="3">
    <source>
        <dbReference type="ARBA" id="ARBA00022692"/>
    </source>
</evidence>
<keyword evidence="11 13" id="KW-0670">Pyruvate</keyword>
<comment type="PTM">
    <text evidence="13">Is synthesized initially as an inactive proenzyme. Formation of the active enzyme involves a self-maturation process in which the active site pyruvoyl group is generated from an internal serine residue via an autocatalytic post-translational modification. Two non-identical subunits are generated from the proenzyme in this reaction, and the pyruvate is formed at the N-terminus of the alpha chain, which is derived from the carboxyl end of the proenzyme. The autoendoproteolytic cleavage occurs by a canonical serine protease mechanism, in which the side chain hydroxyl group of the serine supplies its oxygen atom to form the C-terminus of the beta chain, while the remainder of the serine residue undergoes an oxidative deamination to produce ammonia and the pyruvoyl prosthetic group on the alpha chain. During this reaction, the Ser that is part of the protease active site of the proenzyme becomes the pyruvoyl prosthetic group, which constitutes an essential element of the active site of the mature decarboxylase.</text>
</comment>
<dbReference type="InterPro" id="IPR033661">
    <property type="entry name" value="PSD_type1_euk"/>
</dbReference>
<reference evidence="14" key="2">
    <citation type="submission" date="2017-05" db="UniProtKB">
        <authorList>
            <consortium name="EnsemblMetazoa"/>
        </authorList>
    </citation>
    <scope>IDENTIFICATION</scope>
</reference>